<keyword evidence="2" id="KW-1185">Reference proteome</keyword>
<dbReference type="Proteomes" id="UP001186974">
    <property type="component" value="Unassembled WGS sequence"/>
</dbReference>
<protein>
    <submittedName>
        <fullName evidence="1">Uncharacterized protein</fullName>
    </submittedName>
</protein>
<sequence>MSRNYVSYEGQDHDSVSTASVTQASSDAGTEGEDDCEKDTQSLHDLLMHFDEVEQPVVQQEGLENGRREEAGADQDEFHDTQSDEESEEE</sequence>
<organism evidence="1 2">
    <name type="scientific">Coniosporium uncinatum</name>
    <dbReference type="NCBI Taxonomy" id="93489"/>
    <lineage>
        <taxon>Eukaryota</taxon>
        <taxon>Fungi</taxon>
        <taxon>Dikarya</taxon>
        <taxon>Ascomycota</taxon>
        <taxon>Pezizomycotina</taxon>
        <taxon>Dothideomycetes</taxon>
        <taxon>Dothideomycetes incertae sedis</taxon>
        <taxon>Coniosporium</taxon>
    </lineage>
</organism>
<name>A0ACC3DAS7_9PEZI</name>
<gene>
    <name evidence="1" type="ORF">LTS18_008000</name>
</gene>
<evidence type="ECO:0000313" key="2">
    <source>
        <dbReference type="Proteomes" id="UP001186974"/>
    </source>
</evidence>
<evidence type="ECO:0000313" key="1">
    <source>
        <dbReference type="EMBL" id="KAK3064350.1"/>
    </source>
</evidence>
<proteinExistence type="predicted"/>
<dbReference type="EMBL" id="JAWDJW010006538">
    <property type="protein sequence ID" value="KAK3064350.1"/>
    <property type="molecule type" value="Genomic_DNA"/>
</dbReference>
<reference evidence="1" key="1">
    <citation type="submission" date="2024-09" db="EMBL/GenBank/DDBJ databases">
        <title>Black Yeasts Isolated from many extreme environments.</title>
        <authorList>
            <person name="Coleine C."/>
            <person name="Stajich J.E."/>
            <person name="Selbmann L."/>
        </authorList>
    </citation>
    <scope>NUCLEOTIDE SEQUENCE</scope>
    <source>
        <strain evidence="1">CCFEE 5737</strain>
    </source>
</reference>
<comment type="caution">
    <text evidence="1">The sequence shown here is derived from an EMBL/GenBank/DDBJ whole genome shotgun (WGS) entry which is preliminary data.</text>
</comment>
<accession>A0ACC3DAS7</accession>